<dbReference type="STRING" id="161398.PP2015_3347"/>
<evidence type="ECO:0000256" key="1">
    <source>
        <dbReference type="SAM" id="Phobius"/>
    </source>
</evidence>
<feature type="transmembrane region" description="Helical" evidence="1">
    <location>
        <begin position="44"/>
        <end position="62"/>
    </location>
</feature>
<protein>
    <submittedName>
        <fullName evidence="2">Putative membrane protein (DUF2306)</fullName>
    </submittedName>
</protein>
<dbReference type="Proteomes" id="UP000061457">
    <property type="component" value="Chromosome I"/>
</dbReference>
<dbReference type="InterPro" id="IPR018750">
    <property type="entry name" value="DUF2306_membrane"/>
</dbReference>
<name>A0A0S2K6V2_9GAMM</name>
<proteinExistence type="predicted"/>
<keyword evidence="1" id="KW-0812">Transmembrane</keyword>
<accession>A0A0S2K6V2</accession>
<reference evidence="3" key="1">
    <citation type="submission" date="2015-11" db="EMBL/GenBank/DDBJ databases">
        <authorList>
            <person name="Kim K.M."/>
        </authorList>
    </citation>
    <scope>NUCLEOTIDE SEQUENCE [LARGE SCALE GENOMIC DNA]</scope>
    <source>
        <strain evidence="3">KCTC 12086</strain>
    </source>
</reference>
<organism evidence="2 3">
    <name type="scientific">Pseudoalteromonas phenolica</name>
    <dbReference type="NCBI Taxonomy" id="161398"/>
    <lineage>
        <taxon>Bacteria</taxon>
        <taxon>Pseudomonadati</taxon>
        <taxon>Pseudomonadota</taxon>
        <taxon>Gammaproteobacteria</taxon>
        <taxon>Alteromonadales</taxon>
        <taxon>Pseudoalteromonadaceae</taxon>
        <taxon>Pseudoalteromonas</taxon>
    </lineage>
</organism>
<gene>
    <name evidence="2" type="ORF">PP2015_3347</name>
</gene>
<keyword evidence="1" id="KW-0472">Membrane</keyword>
<keyword evidence="3" id="KW-1185">Reference proteome</keyword>
<evidence type="ECO:0000313" key="2">
    <source>
        <dbReference type="EMBL" id="ALO43822.1"/>
    </source>
</evidence>
<dbReference type="OrthoDB" id="5732341at2"/>
<dbReference type="PATRIC" id="fig|161398.10.peg.3411"/>
<dbReference type="AlphaFoldDB" id="A0A0S2K6V2"/>
<dbReference type="KEGG" id="pphe:PP2015_3347"/>
<keyword evidence="1" id="KW-1133">Transmembrane helix</keyword>
<feature type="transmembrane region" description="Helical" evidence="1">
    <location>
        <begin position="13"/>
        <end position="32"/>
    </location>
</feature>
<evidence type="ECO:0000313" key="3">
    <source>
        <dbReference type="Proteomes" id="UP000061457"/>
    </source>
</evidence>
<feature type="transmembrane region" description="Helical" evidence="1">
    <location>
        <begin position="109"/>
        <end position="128"/>
    </location>
</feature>
<dbReference type="RefSeq" id="WP_058031460.1">
    <property type="nucleotide sequence ID" value="NZ_CP013187.1"/>
</dbReference>
<dbReference type="Pfam" id="PF10067">
    <property type="entry name" value="DUF2306"/>
    <property type="match status" value="1"/>
</dbReference>
<dbReference type="EMBL" id="CP013187">
    <property type="protein sequence ID" value="ALO43822.1"/>
    <property type="molecule type" value="Genomic_DNA"/>
</dbReference>
<feature type="transmembrane region" description="Helical" evidence="1">
    <location>
        <begin position="68"/>
        <end position="88"/>
    </location>
</feature>
<sequence>MNIGILLNASHPIPLHSFFAIAAIIFGAIQFASKKGTLTHRTFGYLWITSMVVVCLSSFFIKTLQFDLLFGFSPIHFLSIWTLISLYLMIYHARKKQIPQHKTWSRNTYFLSLVIAGFFTFYPGRIMYKVFVGT</sequence>